<dbReference type="EMBL" id="VTUZ01000039">
    <property type="protein sequence ID" value="KAA1002464.1"/>
    <property type="molecule type" value="Genomic_DNA"/>
</dbReference>
<dbReference type="Pfam" id="PF03466">
    <property type="entry name" value="LysR_substrate"/>
    <property type="match status" value="1"/>
</dbReference>
<dbReference type="GO" id="GO:0003700">
    <property type="term" value="F:DNA-binding transcription factor activity"/>
    <property type="evidence" value="ECO:0007669"/>
    <property type="project" value="InterPro"/>
</dbReference>
<protein>
    <submittedName>
        <fullName evidence="6">LysR family transcriptional regulator</fullName>
    </submittedName>
</protein>
<dbReference type="SUPFAM" id="SSF46785">
    <property type="entry name" value="Winged helix' DNA-binding domain"/>
    <property type="match status" value="1"/>
</dbReference>
<dbReference type="InterPro" id="IPR005119">
    <property type="entry name" value="LysR_subst-bd"/>
</dbReference>
<comment type="similarity">
    <text evidence="1">Belongs to the LysR transcriptional regulatory family.</text>
</comment>
<comment type="caution">
    <text evidence="6">The sequence shown here is derived from an EMBL/GenBank/DDBJ whole genome shotgun (WGS) entry which is preliminary data.</text>
</comment>
<evidence type="ECO:0000256" key="2">
    <source>
        <dbReference type="ARBA" id="ARBA00023015"/>
    </source>
</evidence>
<keyword evidence="2" id="KW-0805">Transcription regulation</keyword>
<dbReference type="PANTHER" id="PTHR30537:SF5">
    <property type="entry name" value="HTH-TYPE TRANSCRIPTIONAL ACTIVATOR TTDR-RELATED"/>
    <property type="match status" value="1"/>
</dbReference>
<keyword evidence="7" id="KW-1185">Reference proteome</keyword>
<evidence type="ECO:0000256" key="3">
    <source>
        <dbReference type="ARBA" id="ARBA00023125"/>
    </source>
</evidence>
<organism evidence="6 7">
    <name type="scientific">Paraburkholderia panacisoli</name>
    <dbReference type="NCBI Taxonomy" id="2603818"/>
    <lineage>
        <taxon>Bacteria</taxon>
        <taxon>Pseudomonadati</taxon>
        <taxon>Pseudomonadota</taxon>
        <taxon>Betaproteobacteria</taxon>
        <taxon>Burkholderiales</taxon>
        <taxon>Burkholderiaceae</taxon>
        <taxon>Paraburkholderia</taxon>
    </lineage>
</organism>
<evidence type="ECO:0000313" key="7">
    <source>
        <dbReference type="Proteomes" id="UP000325273"/>
    </source>
</evidence>
<gene>
    <name evidence="6" type="ORF">FVF58_38345</name>
</gene>
<dbReference type="Pfam" id="PF00126">
    <property type="entry name" value="HTH_1"/>
    <property type="match status" value="1"/>
</dbReference>
<dbReference type="Proteomes" id="UP000325273">
    <property type="component" value="Unassembled WGS sequence"/>
</dbReference>
<evidence type="ECO:0000256" key="4">
    <source>
        <dbReference type="ARBA" id="ARBA00023163"/>
    </source>
</evidence>
<dbReference type="InterPro" id="IPR000847">
    <property type="entry name" value="LysR_HTH_N"/>
</dbReference>
<dbReference type="AlphaFoldDB" id="A0A5B0GG80"/>
<dbReference type="InterPro" id="IPR058163">
    <property type="entry name" value="LysR-type_TF_proteobact-type"/>
</dbReference>
<dbReference type="GO" id="GO:0003677">
    <property type="term" value="F:DNA binding"/>
    <property type="evidence" value="ECO:0007669"/>
    <property type="project" value="UniProtKB-KW"/>
</dbReference>
<accession>A0A5B0GG80</accession>
<name>A0A5B0GG80_9BURK</name>
<dbReference type="InterPro" id="IPR036390">
    <property type="entry name" value="WH_DNA-bd_sf"/>
</dbReference>
<keyword evidence="3" id="KW-0238">DNA-binding</keyword>
<dbReference type="PANTHER" id="PTHR30537">
    <property type="entry name" value="HTH-TYPE TRANSCRIPTIONAL REGULATOR"/>
    <property type="match status" value="1"/>
</dbReference>
<proteinExistence type="inferred from homology"/>
<dbReference type="Gene3D" id="3.40.190.290">
    <property type="match status" value="1"/>
</dbReference>
<dbReference type="SUPFAM" id="SSF53850">
    <property type="entry name" value="Periplasmic binding protein-like II"/>
    <property type="match status" value="1"/>
</dbReference>
<dbReference type="Gene3D" id="1.10.10.10">
    <property type="entry name" value="Winged helix-like DNA-binding domain superfamily/Winged helix DNA-binding domain"/>
    <property type="match status" value="1"/>
</dbReference>
<keyword evidence="4" id="KW-0804">Transcription</keyword>
<dbReference type="InterPro" id="IPR036388">
    <property type="entry name" value="WH-like_DNA-bd_sf"/>
</dbReference>
<reference evidence="6 7" key="1">
    <citation type="submission" date="2019-08" db="EMBL/GenBank/DDBJ databases">
        <title>Paraburkholderia sp. DCY113.</title>
        <authorList>
            <person name="Kang J."/>
        </authorList>
    </citation>
    <scope>NUCLEOTIDE SEQUENCE [LARGE SCALE GENOMIC DNA]</scope>
    <source>
        <strain evidence="6 7">DCY113</strain>
    </source>
</reference>
<evidence type="ECO:0000256" key="1">
    <source>
        <dbReference type="ARBA" id="ARBA00009437"/>
    </source>
</evidence>
<feature type="domain" description="HTH lysR-type" evidence="5">
    <location>
        <begin position="1"/>
        <end position="59"/>
    </location>
</feature>
<evidence type="ECO:0000259" key="5">
    <source>
        <dbReference type="PROSITE" id="PS50931"/>
    </source>
</evidence>
<evidence type="ECO:0000313" key="6">
    <source>
        <dbReference type="EMBL" id="KAA1002464.1"/>
    </source>
</evidence>
<dbReference type="FunFam" id="1.10.10.10:FF:000001">
    <property type="entry name" value="LysR family transcriptional regulator"/>
    <property type="match status" value="1"/>
</dbReference>
<sequence>MDTFRNMKIFVEVAEAGSFTAAANQLGNTTGYVSRSISELESHLRTRLLNRTTRRIALTEAGERYLQRCYAITASVAEAEAEASNAHAQPVGTLRVHALTSLGQNYVVPAVAAYQERYPAVTVDLTLSQNVPDLLEEDYDVALRVTSGELPDSAYISRRLGTFYSILCASPKYLEIHGMPQTIDDLSNHTCLQVAMPIFPADRWHLEDVSGEHEFVLPDGRFKVNVPDAMAVAVLEGMGIGALPTFTVRSLLGSGSLKRVLPDYQLQTLNVFALYASRQYLDAKIKTWIEFLRDWTDGALSTDGLAIEHTSNG</sequence>
<dbReference type="CDD" id="cd08422">
    <property type="entry name" value="PBP2_CrgA_like"/>
    <property type="match status" value="1"/>
</dbReference>
<dbReference type="PROSITE" id="PS50931">
    <property type="entry name" value="HTH_LYSR"/>
    <property type="match status" value="1"/>
</dbReference>
<dbReference type="RefSeq" id="WP_149674897.1">
    <property type="nucleotide sequence ID" value="NZ_VTUZ01000039.1"/>
</dbReference>